<evidence type="ECO:0000259" key="5">
    <source>
        <dbReference type="Pfam" id="PF00389"/>
    </source>
</evidence>
<name>A0A6I4T5L9_9SPHN</name>
<evidence type="ECO:0000256" key="3">
    <source>
        <dbReference type="ARBA" id="ARBA00023027"/>
    </source>
</evidence>
<dbReference type="InterPro" id="IPR006139">
    <property type="entry name" value="D-isomer_2_OHA_DH_cat_dom"/>
</dbReference>
<dbReference type="Pfam" id="PF00389">
    <property type="entry name" value="2-Hacid_dh"/>
    <property type="match status" value="1"/>
</dbReference>
<feature type="domain" description="D-isomer specific 2-hydroxyacid dehydrogenase catalytic" evidence="5">
    <location>
        <begin position="20"/>
        <end position="321"/>
    </location>
</feature>
<protein>
    <submittedName>
        <fullName evidence="7">D-glycerate dehydrogenase</fullName>
    </submittedName>
</protein>
<evidence type="ECO:0000313" key="8">
    <source>
        <dbReference type="Proteomes" id="UP000438476"/>
    </source>
</evidence>
<dbReference type="FunFam" id="3.40.50.720:FF:000203">
    <property type="entry name" value="D-3-phosphoglycerate dehydrogenase (SerA)"/>
    <property type="match status" value="1"/>
</dbReference>
<evidence type="ECO:0000256" key="4">
    <source>
        <dbReference type="RuleBase" id="RU003719"/>
    </source>
</evidence>
<reference evidence="7 8" key="1">
    <citation type="submission" date="2019-12" db="EMBL/GenBank/DDBJ databases">
        <title>Genomic-based taxomic classification of the family Erythrobacteraceae.</title>
        <authorList>
            <person name="Xu L."/>
        </authorList>
    </citation>
    <scope>NUCLEOTIDE SEQUENCE [LARGE SCALE GENOMIC DNA]</scope>
    <source>
        <strain evidence="7 8">LMG 29518</strain>
    </source>
</reference>
<evidence type="ECO:0000259" key="6">
    <source>
        <dbReference type="Pfam" id="PF02826"/>
    </source>
</evidence>
<evidence type="ECO:0000313" key="7">
    <source>
        <dbReference type="EMBL" id="MXO66147.1"/>
    </source>
</evidence>
<dbReference type="PROSITE" id="PS00670">
    <property type="entry name" value="D_2_HYDROXYACID_DH_2"/>
    <property type="match status" value="1"/>
</dbReference>
<dbReference type="Proteomes" id="UP000438476">
    <property type="component" value="Unassembled WGS sequence"/>
</dbReference>
<organism evidence="7 8">
    <name type="scientific">Altericroceibacterium endophyticum</name>
    <dbReference type="NCBI Taxonomy" id="1808508"/>
    <lineage>
        <taxon>Bacteria</taxon>
        <taxon>Pseudomonadati</taxon>
        <taxon>Pseudomonadota</taxon>
        <taxon>Alphaproteobacteria</taxon>
        <taxon>Sphingomonadales</taxon>
        <taxon>Erythrobacteraceae</taxon>
        <taxon>Altericroceibacterium</taxon>
    </lineage>
</organism>
<dbReference type="RefSeq" id="WP_160736585.1">
    <property type="nucleotide sequence ID" value="NZ_WTYT01000004.1"/>
</dbReference>
<dbReference type="CDD" id="cd05301">
    <property type="entry name" value="GDH"/>
    <property type="match status" value="1"/>
</dbReference>
<dbReference type="AlphaFoldDB" id="A0A6I4T5L9"/>
<keyword evidence="3" id="KW-0520">NAD</keyword>
<feature type="domain" description="D-isomer specific 2-hydroxyacid dehydrogenase NAD-binding" evidence="6">
    <location>
        <begin position="111"/>
        <end position="290"/>
    </location>
</feature>
<evidence type="ECO:0000256" key="2">
    <source>
        <dbReference type="ARBA" id="ARBA00023002"/>
    </source>
</evidence>
<dbReference type="PANTHER" id="PTHR10996:SF283">
    <property type="entry name" value="GLYOXYLATE_HYDROXYPYRUVATE REDUCTASE B"/>
    <property type="match status" value="1"/>
</dbReference>
<gene>
    <name evidence="7" type="ORF">GRI91_10305</name>
</gene>
<evidence type="ECO:0000256" key="1">
    <source>
        <dbReference type="ARBA" id="ARBA00005854"/>
    </source>
</evidence>
<dbReference type="OrthoDB" id="9793626at2"/>
<dbReference type="GO" id="GO:0016618">
    <property type="term" value="F:hydroxypyruvate reductase [NAD(P)H] activity"/>
    <property type="evidence" value="ECO:0007669"/>
    <property type="project" value="TreeGrafter"/>
</dbReference>
<dbReference type="GO" id="GO:0051287">
    <property type="term" value="F:NAD binding"/>
    <property type="evidence" value="ECO:0007669"/>
    <property type="project" value="InterPro"/>
</dbReference>
<dbReference type="InterPro" id="IPR050223">
    <property type="entry name" value="D-isomer_2-hydroxyacid_DH"/>
</dbReference>
<accession>A0A6I4T5L9</accession>
<dbReference type="GO" id="GO:0030267">
    <property type="term" value="F:glyoxylate reductase (NADPH) activity"/>
    <property type="evidence" value="ECO:0007669"/>
    <property type="project" value="TreeGrafter"/>
</dbReference>
<dbReference type="Pfam" id="PF02826">
    <property type="entry name" value="2-Hacid_dh_C"/>
    <property type="match status" value="1"/>
</dbReference>
<dbReference type="InterPro" id="IPR006140">
    <property type="entry name" value="D-isomer_DH_NAD-bd"/>
</dbReference>
<dbReference type="InterPro" id="IPR036291">
    <property type="entry name" value="NAD(P)-bd_dom_sf"/>
</dbReference>
<dbReference type="EMBL" id="WTYT01000004">
    <property type="protein sequence ID" value="MXO66147.1"/>
    <property type="molecule type" value="Genomic_DNA"/>
</dbReference>
<keyword evidence="2 4" id="KW-0560">Oxidoreductase</keyword>
<comment type="caution">
    <text evidence="7">The sequence shown here is derived from an EMBL/GenBank/DDBJ whole genome shotgun (WGS) entry which is preliminary data.</text>
</comment>
<dbReference type="Gene3D" id="3.40.50.720">
    <property type="entry name" value="NAD(P)-binding Rossmann-like Domain"/>
    <property type="match status" value="2"/>
</dbReference>
<sequence>MSSPRILLTRRWPAHVERAMAAEFDVIFNENDQPMSQKQLAEAMREVDILCPTVSDRIDAEVIGEAPKVKLIANYGVGFDHIDLSAAKSRGVAVSNTPGVLTQATADIAFTLLLMAARRAGEGERELRAGKWTGWRPTHLMGASLAGKTLGLVGFGRIAQAVARRAHHGFGMKIAYYGRREAEPEIAQRYQAQFHENLHSLLRISDAVSLHVPGGAETRHLIDSTALKSMRPHAYLVNTARGEVVDHTALTNALENKLIAGAGLDVYPEEPSIPKGLTKLENVVLLPHLGSATNETRIAMGMKALANVEAFLSGKPLPDPVLLPAPAQ</sequence>
<dbReference type="InterPro" id="IPR029753">
    <property type="entry name" value="D-isomer_DH_CS"/>
</dbReference>
<comment type="similarity">
    <text evidence="1 4">Belongs to the D-isomer specific 2-hydroxyacid dehydrogenase family.</text>
</comment>
<dbReference type="SUPFAM" id="SSF51735">
    <property type="entry name" value="NAD(P)-binding Rossmann-fold domains"/>
    <property type="match status" value="1"/>
</dbReference>
<dbReference type="SUPFAM" id="SSF52283">
    <property type="entry name" value="Formate/glycerate dehydrogenase catalytic domain-like"/>
    <property type="match status" value="1"/>
</dbReference>
<keyword evidence="8" id="KW-1185">Reference proteome</keyword>
<proteinExistence type="inferred from homology"/>
<dbReference type="GO" id="GO:0005829">
    <property type="term" value="C:cytosol"/>
    <property type="evidence" value="ECO:0007669"/>
    <property type="project" value="TreeGrafter"/>
</dbReference>
<dbReference type="PANTHER" id="PTHR10996">
    <property type="entry name" value="2-HYDROXYACID DEHYDROGENASE-RELATED"/>
    <property type="match status" value="1"/>
</dbReference>